<dbReference type="InterPro" id="IPR038987">
    <property type="entry name" value="MoeA-like"/>
</dbReference>
<evidence type="ECO:0000256" key="6">
    <source>
        <dbReference type="ARBA" id="ARBA00021108"/>
    </source>
</evidence>
<comment type="cofactor">
    <cofactor evidence="1 13">
        <name>Mg(2+)</name>
        <dbReference type="ChEBI" id="CHEBI:18420"/>
    </cofactor>
</comment>
<evidence type="ECO:0000256" key="9">
    <source>
        <dbReference type="ARBA" id="ARBA00022723"/>
    </source>
</evidence>
<dbReference type="FunFam" id="3.40.980.10:FF:000004">
    <property type="entry name" value="Molybdopterin molybdenumtransferase"/>
    <property type="match status" value="1"/>
</dbReference>
<comment type="caution">
    <text evidence="15">The sequence shown here is derived from an EMBL/GenBank/DDBJ whole genome shotgun (WGS) entry which is preliminary data.</text>
</comment>
<dbReference type="InterPro" id="IPR005111">
    <property type="entry name" value="MoeA_C_domain_IV"/>
</dbReference>
<keyword evidence="10 13" id="KW-0460">Magnesium</keyword>
<dbReference type="Gene3D" id="3.40.980.10">
    <property type="entry name" value="MoaB/Mog-like domain"/>
    <property type="match status" value="1"/>
</dbReference>
<dbReference type="InterPro" id="IPR001453">
    <property type="entry name" value="MoaB/Mog_dom"/>
</dbReference>
<dbReference type="InterPro" id="IPR005110">
    <property type="entry name" value="MoeA_linker/N"/>
</dbReference>
<dbReference type="NCBIfam" id="NF045515">
    <property type="entry name" value="Glp_gephyrin"/>
    <property type="match status" value="1"/>
</dbReference>
<evidence type="ECO:0000256" key="12">
    <source>
        <dbReference type="ARBA" id="ARBA00047317"/>
    </source>
</evidence>
<evidence type="ECO:0000313" key="15">
    <source>
        <dbReference type="EMBL" id="RHW30483.1"/>
    </source>
</evidence>
<sequence>MVERRKPIKVNEAIEKVMDFAQHGKGEFVSIEESYGRYLAEDVIADHHVPPFDRSPYDGFAVKSADTKMASSKNAISFEVIGEIGAGSVFNEHVGDNEAVRIMTGAQIPNDCDAVIMFESVKEYIQDGKDYFQLKRKLNAGDNISFAGEDTTKGTVLVSKGTFITPGIVAVLATFGYKKVPVSVKPKIGIIATGSELLGVDEPLRPGKIRNSNAYMVYAQVIRAGGEPIYFGQFNDDFETCYHKVKESLEKVDVLITTGGVSVGDFDFLPAIYDQLGAAVLFNKIGMRPGSVTTVAENDGKLLFGLSGNPSACYVGFELYTRPIIRTFLQTKAAFLKKEVAILGADFPKPNPFDRFVRGHLSYETGRLVATPVGLDKSNVVTSLAEANILIVLPGGTRGYETGMEVSIILLEDQEGTTFENFTTADVNSRRSQRTYE</sequence>
<dbReference type="CDD" id="cd00887">
    <property type="entry name" value="MoeA"/>
    <property type="match status" value="1"/>
</dbReference>
<dbReference type="GO" id="GO:0006777">
    <property type="term" value="P:Mo-molybdopterin cofactor biosynthetic process"/>
    <property type="evidence" value="ECO:0007669"/>
    <property type="project" value="UniProtKB-UniRule"/>
</dbReference>
<dbReference type="AlphaFoldDB" id="A0A417YCZ1"/>
<dbReference type="FunFam" id="2.40.340.10:FF:000002">
    <property type="entry name" value="Molybdopterin molybdenumtransferase"/>
    <property type="match status" value="1"/>
</dbReference>
<reference evidence="15 16" key="1">
    <citation type="journal article" date="2007" name="Int. J. Syst. Evol. Microbiol.">
        <title>Oceanobacillus profundus sp. nov., isolated from a deep-sea sediment core.</title>
        <authorList>
            <person name="Kim Y.G."/>
            <person name="Choi D.H."/>
            <person name="Hyun S."/>
            <person name="Cho B.C."/>
        </authorList>
    </citation>
    <scope>NUCLEOTIDE SEQUENCE [LARGE SCALE GENOMIC DNA]</scope>
    <source>
        <strain evidence="15 16">DSM 18246</strain>
    </source>
</reference>
<evidence type="ECO:0000256" key="5">
    <source>
        <dbReference type="ARBA" id="ARBA00013269"/>
    </source>
</evidence>
<evidence type="ECO:0000256" key="8">
    <source>
        <dbReference type="ARBA" id="ARBA00022679"/>
    </source>
</evidence>
<name>A0A417YCZ1_9BACI</name>
<evidence type="ECO:0000256" key="2">
    <source>
        <dbReference type="ARBA" id="ARBA00002901"/>
    </source>
</evidence>
<dbReference type="GO" id="GO:0061599">
    <property type="term" value="F:molybdopterin molybdotransferase activity"/>
    <property type="evidence" value="ECO:0007669"/>
    <property type="project" value="UniProtKB-UniRule"/>
</dbReference>
<dbReference type="PANTHER" id="PTHR10192">
    <property type="entry name" value="MOLYBDOPTERIN BIOSYNTHESIS PROTEIN"/>
    <property type="match status" value="1"/>
</dbReference>
<dbReference type="SUPFAM" id="SSF63882">
    <property type="entry name" value="MoeA N-terminal region -like"/>
    <property type="match status" value="1"/>
</dbReference>
<comment type="catalytic activity">
    <reaction evidence="12">
        <text>adenylyl-molybdopterin + molybdate = Mo-molybdopterin + AMP + H(+)</text>
        <dbReference type="Rhea" id="RHEA:35047"/>
        <dbReference type="ChEBI" id="CHEBI:15378"/>
        <dbReference type="ChEBI" id="CHEBI:36264"/>
        <dbReference type="ChEBI" id="CHEBI:62727"/>
        <dbReference type="ChEBI" id="CHEBI:71302"/>
        <dbReference type="ChEBI" id="CHEBI:456215"/>
        <dbReference type="EC" id="2.10.1.1"/>
    </reaction>
</comment>
<comment type="pathway">
    <text evidence="3 13">Cofactor biosynthesis; molybdopterin biosynthesis.</text>
</comment>
<dbReference type="EMBL" id="QWEH01000013">
    <property type="protein sequence ID" value="RHW30483.1"/>
    <property type="molecule type" value="Genomic_DNA"/>
</dbReference>
<evidence type="ECO:0000256" key="11">
    <source>
        <dbReference type="ARBA" id="ARBA00023150"/>
    </source>
</evidence>
<dbReference type="FunFam" id="2.170.190.11:FF:000001">
    <property type="entry name" value="Molybdopterin molybdenumtransferase"/>
    <property type="match status" value="1"/>
</dbReference>
<evidence type="ECO:0000256" key="13">
    <source>
        <dbReference type="RuleBase" id="RU365090"/>
    </source>
</evidence>
<dbReference type="EC" id="2.10.1.1" evidence="5 13"/>
<keyword evidence="9 13" id="KW-0479">Metal-binding</keyword>
<dbReference type="Proteomes" id="UP000285456">
    <property type="component" value="Unassembled WGS sequence"/>
</dbReference>
<dbReference type="GO" id="GO:0005829">
    <property type="term" value="C:cytosol"/>
    <property type="evidence" value="ECO:0007669"/>
    <property type="project" value="TreeGrafter"/>
</dbReference>
<dbReference type="NCBIfam" id="TIGR00177">
    <property type="entry name" value="molyb_syn"/>
    <property type="match status" value="1"/>
</dbReference>
<keyword evidence="7 13" id="KW-0500">Molybdenum</keyword>
<dbReference type="InterPro" id="IPR036135">
    <property type="entry name" value="MoeA_linker/N_sf"/>
</dbReference>
<dbReference type="Gene3D" id="3.90.105.10">
    <property type="entry name" value="Molybdopterin biosynthesis moea protein, domain 2"/>
    <property type="match status" value="1"/>
</dbReference>
<accession>A0A417YCZ1</accession>
<dbReference type="OrthoDB" id="9804758at2"/>
<dbReference type="GO" id="GO:0046872">
    <property type="term" value="F:metal ion binding"/>
    <property type="evidence" value="ECO:0007669"/>
    <property type="project" value="UniProtKB-UniRule"/>
</dbReference>
<evidence type="ECO:0000256" key="3">
    <source>
        <dbReference type="ARBA" id="ARBA00005046"/>
    </source>
</evidence>
<comment type="function">
    <text evidence="2 13">Catalyzes the insertion of molybdate into adenylated molybdopterin with the concomitant release of AMP.</text>
</comment>
<dbReference type="Gene3D" id="2.40.340.10">
    <property type="entry name" value="MoeA, C-terminal, domain IV"/>
    <property type="match status" value="1"/>
</dbReference>
<organism evidence="15 16">
    <name type="scientific">Oceanobacillus profundus</name>
    <dbReference type="NCBI Taxonomy" id="372463"/>
    <lineage>
        <taxon>Bacteria</taxon>
        <taxon>Bacillati</taxon>
        <taxon>Bacillota</taxon>
        <taxon>Bacilli</taxon>
        <taxon>Bacillales</taxon>
        <taxon>Bacillaceae</taxon>
        <taxon>Oceanobacillus</taxon>
    </lineage>
</organism>
<keyword evidence="8 13" id="KW-0808">Transferase</keyword>
<evidence type="ECO:0000256" key="7">
    <source>
        <dbReference type="ARBA" id="ARBA00022505"/>
    </source>
</evidence>
<dbReference type="Pfam" id="PF03454">
    <property type="entry name" value="MoeA_C"/>
    <property type="match status" value="1"/>
</dbReference>
<gene>
    <name evidence="15" type="ORF">D1B32_16745</name>
</gene>
<dbReference type="Pfam" id="PF03453">
    <property type="entry name" value="MoeA_N"/>
    <property type="match status" value="1"/>
</dbReference>
<evidence type="ECO:0000256" key="1">
    <source>
        <dbReference type="ARBA" id="ARBA00001946"/>
    </source>
</evidence>
<dbReference type="SUPFAM" id="SSF53218">
    <property type="entry name" value="Molybdenum cofactor biosynthesis proteins"/>
    <property type="match status" value="1"/>
</dbReference>
<dbReference type="Gene3D" id="2.170.190.11">
    <property type="entry name" value="Molybdopterin biosynthesis moea protein, domain 3"/>
    <property type="match status" value="1"/>
</dbReference>
<proteinExistence type="inferred from homology"/>
<evidence type="ECO:0000259" key="14">
    <source>
        <dbReference type="SMART" id="SM00852"/>
    </source>
</evidence>
<evidence type="ECO:0000256" key="4">
    <source>
        <dbReference type="ARBA" id="ARBA00010763"/>
    </source>
</evidence>
<dbReference type="PANTHER" id="PTHR10192:SF5">
    <property type="entry name" value="GEPHYRIN"/>
    <property type="match status" value="1"/>
</dbReference>
<dbReference type="RefSeq" id="WP_095314288.1">
    <property type="nucleotide sequence ID" value="NZ_JAMAWL010000003.1"/>
</dbReference>
<protein>
    <recommendedName>
        <fullName evidence="6 13">Molybdopterin molybdenumtransferase</fullName>
        <ecNumber evidence="5 13">2.10.1.1</ecNumber>
    </recommendedName>
</protein>
<dbReference type="InterPro" id="IPR036425">
    <property type="entry name" value="MoaB/Mog-like_dom_sf"/>
</dbReference>
<dbReference type="SUPFAM" id="SSF63867">
    <property type="entry name" value="MoeA C-terminal domain-like"/>
    <property type="match status" value="1"/>
</dbReference>
<keyword evidence="11 13" id="KW-0501">Molybdenum cofactor biosynthesis</keyword>
<dbReference type="UniPathway" id="UPA00344"/>
<feature type="domain" description="MoaB/Mog" evidence="14">
    <location>
        <begin position="189"/>
        <end position="327"/>
    </location>
</feature>
<keyword evidence="16" id="KW-1185">Reference proteome</keyword>
<dbReference type="SMART" id="SM00852">
    <property type="entry name" value="MoCF_biosynth"/>
    <property type="match status" value="1"/>
</dbReference>
<dbReference type="InterPro" id="IPR036688">
    <property type="entry name" value="MoeA_C_domain_IV_sf"/>
</dbReference>
<evidence type="ECO:0000256" key="10">
    <source>
        <dbReference type="ARBA" id="ARBA00022842"/>
    </source>
</evidence>
<dbReference type="Pfam" id="PF00994">
    <property type="entry name" value="MoCF_biosynth"/>
    <property type="match status" value="1"/>
</dbReference>
<comment type="similarity">
    <text evidence="4 13">Belongs to the MoeA family.</text>
</comment>
<evidence type="ECO:0000313" key="16">
    <source>
        <dbReference type="Proteomes" id="UP000285456"/>
    </source>
</evidence>